<evidence type="ECO:0000313" key="2">
    <source>
        <dbReference type="Proteomes" id="UP000499080"/>
    </source>
</evidence>
<protein>
    <submittedName>
        <fullName evidence="1">Uncharacterized protein</fullName>
    </submittedName>
</protein>
<evidence type="ECO:0000313" key="1">
    <source>
        <dbReference type="EMBL" id="GBN35847.1"/>
    </source>
</evidence>
<keyword evidence="2" id="KW-1185">Reference proteome</keyword>
<comment type="caution">
    <text evidence="1">The sequence shown here is derived from an EMBL/GenBank/DDBJ whole genome shotgun (WGS) entry which is preliminary data.</text>
</comment>
<gene>
    <name evidence="1" type="ORF">AVEN_245918_1</name>
</gene>
<dbReference type="Proteomes" id="UP000499080">
    <property type="component" value="Unassembled WGS sequence"/>
</dbReference>
<name>A0A4Y2NCG8_ARAVE</name>
<proteinExistence type="predicted"/>
<dbReference type="OrthoDB" id="8117402at2759"/>
<sequence>MMLQLQDIVAYQATKKGQKGQVPSPMQADPEYLATDEDTSTQMLAAMARSPTKRILRLSAKMGISQNSVIRILRANSGPLFKLQMLQHLTQDDSDRMVEF</sequence>
<organism evidence="1 2">
    <name type="scientific">Araneus ventricosus</name>
    <name type="common">Orbweaver spider</name>
    <name type="synonym">Epeira ventricosa</name>
    <dbReference type="NCBI Taxonomy" id="182803"/>
    <lineage>
        <taxon>Eukaryota</taxon>
        <taxon>Metazoa</taxon>
        <taxon>Ecdysozoa</taxon>
        <taxon>Arthropoda</taxon>
        <taxon>Chelicerata</taxon>
        <taxon>Arachnida</taxon>
        <taxon>Araneae</taxon>
        <taxon>Araneomorphae</taxon>
        <taxon>Entelegynae</taxon>
        <taxon>Araneoidea</taxon>
        <taxon>Araneidae</taxon>
        <taxon>Araneus</taxon>
    </lineage>
</organism>
<reference evidence="1 2" key="1">
    <citation type="journal article" date="2019" name="Sci. Rep.">
        <title>Orb-weaving spider Araneus ventricosus genome elucidates the spidroin gene catalogue.</title>
        <authorList>
            <person name="Kono N."/>
            <person name="Nakamura H."/>
            <person name="Ohtoshi R."/>
            <person name="Moran D.A.P."/>
            <person name="Shinohara A."/>
            <person name="Yoshida Y."/>
            <person name="Fujiwara M."/>
            <person name="Mori M."/>
            <person name="Tomita M."/>
            <person name="Arakawa K."/>
        </authorList>
    </citation>
    <scope>NUCLEOTIDE SEQUENCE [LARGE SCALE GENOMIC DNA]</scope>
</reference>
<dbReference type="EMBL" id="BGPR01008756">
    <property type="protein sequence ID" value="GBN35847.1"/>
    <property type="molecule type" value="Genomic_DNA"/>
</dbReference>
<accession>A0A4Y2NCG8</accession>
<dbReference type="AlphaFoldDB" id="A0A4Y2NCG8"/>